<dbReference type="SUPFAM" id="SSF54752">
    <property type="entry name" value="RecA protein, C-terminal domain"/>
    <property type="match status" value="1"/>
</dbReference>
<evidence type="ECO:0000256" key="12">
    <source>
        <dbReference type="RuleBase" id="RU004527"/>
    </source>
</evidence>
<dbReference type="PRINTS" id="PR00142">
    <property type="entry name" value="RECA"/>
</dbReference>
<proteinExistence type="inferred from homology"/>
<reference evidence="16" key="1">
    <citation type="submission" date="2017-01" db="EMBL/GenBank/DDBJ databases">
        <authorList>
            <person name="Varghese N."/>
            <person name="Submissions S."/>
        </authorList>
    </citation>
    <scope>NUCLEOTIDE SEQUENCE [LARGE SCALE GENOMIC DNA]</scope>
    <source>
        <strain evidence="16">DSM 21054</strain>
    </source>
</reference>
<dbReference type="Proteomes" id="UP000186917">
    <property type="component" value="Unassembled WGS sequence"/>
</dbReference>
<dbReference type="PROSITE" id="PS00321">
    <property type="entry name" value="RECA_1"/>
    <property type="match status" value="1"/>
</dbReference>
<dbReference type="RefSeq" id="WP_076376585.1">
    <property type="nucleotide sequence ID" value="NZ_AP017422.1"/>
</dbReference>
<dbReference type="InterPro" id="IPR020587">
    <property type="entry name" value="RecA_monomer-monomer_interface"/>
</dbReference>
<feature type="binding site" evidence="10">
    <location>
        <begin position="66"/>
        <end position="73"/>
    </location>
    <ligand>
        <name>ATP</name>
        <dbReference type="ChEBI" id="CHEBI:30616"/>
    </ligand>
</feature>
<dbReference type="InterPro" id="IPR049428">
    <property type="entry name" value="RecA-like_N"/>
</dbReference>
<keyword evidence="5 10" id="KW-0067">ATP-binding</keyword>
<dbReference type="CDD" id="cd00983">
    <property type="entry name" value="RecA"/>
    <property type="match status" value="1"/>
</dbReference>
<comment type="function">
    <text evidence="10">Can catalyze the hydrolysis of ATP in the presence of single-stranded DNA, the ATP-dependent uptake of single-stranded DNA by duplex DNA, and the ATP-dependent hybridization of homologous single-stranded DNAs. It interacts with LexA causing its activation and leading to its autocatalytic cleavage.</text>
</comment>
<evidence type="ECO:0000256" key="2">
    <source>
        <dbReference type="ARBA" id="ARBA00015553"/>
    </source>
</evidence>
<dbReference type="KEGG" id="fln:FLA_5818"/>
<dbReference type="InterPro" id="IPR020588">
    <property type="entry name" value="RecA_ATP-bd"/>
</dbReference>
<dbReference type="GO" id="GO:0006281">
    <property type="term" value="P:DNA repair"/>
    <property type="evidence" value="ECO:0007669"/>
    <property type="project" value="UniProtKB-UniRule"/>
</dbReference>
<dbReference type="GO" id="GO:0009432">
    <property type="term" value="P:SOS response"/>
    <property type="evidence" value="ECO:0007669"/>
    <property type="project" value="UniProtKB-UniRule"/>
</dbReference>
<keyword evidence="16" id="KW-1185">Reference proteome</keyword>
<dbReference type="InterPro" id="IPR003593">
    <property type="entry name" value="AAA+_ATPase"/>
</dbReference>
<evidence type="ECO:0000259" key="14">
    <source>
        <dbReference type="PROSITE" id="PS50163"/>
    </source>
</evidence>
<dbReference type="GO" id="GO:0003697">
    <property type="term" value="F:single-stranded DNA binding"/>
    <property type="evidence" value="ECO:0007669"/>
    <property type="project" value="UniProtKB-UniRule"/>
</dbReference>
<keyword evidence="10" id="KW-0963">Cytoplasm</keyword>
<evidence type="ECO:0000313" key="15">
    <source>
        <dbReference type="EMBL" id="SIS78672.1"/>
    </source>
</evidence>
<dbReference type="GO" id="GO:0005524">
    <property type="term" value="F:ATP binding"/>
    <property type="evidence" value="ECO:0007669"/>
    <property type="project" value="UniProtKB-UniRule"/>
</dbReference>
<dbReference type="PANTHER" id="PTHR45900:SF1">
    <property type="entry name" value="MITOCHONDRIAL DNA REPAIR PROTEIN RECA HOMOLOG-RELATED"/>
    <property type="match status" value="1"/>
</dbReference>
<dbReference type="GO" id="GO:0140664">
    <property type="term" value="F:ATP-dependent DNA damage sensor activity"/>
    <property type="evidence" value="ECO:0007669"/>
    <property type="project" value="InterPro"/>
</dbReference>
<gene>
    <name evidence="10" type="primary">recA</name>
    <name evidence="15" type="ORF">SAMN05421788_1011198</name>
</gene>
<dbReference type="PROSITE" id="PS50163">
    <property type="entry name" value="RECA_3"/>
    <property type="match status" value="1"/>
</dbReference>
<protein>
    <recommendedName>
        <fullName evidence="2 10">Protein RecA</fullName>
    </recommendedName>
    <alternativeName>
        <fullName evidence="10 11">Recombinase A</fullName>
    </alternativeName>
</protein>
<dbReference type="InterPro" id="IPR027417">
    <property type="entry name" value="P-loop_NTPase"/>
</dbReference>
<keyword evidence="8 10" id="KW-0234">DNA repair</keyword>
<keyword evidence="6 10" id="KW-0238">DNA-binding</keyword>
<name>A0A173MQ09_9BACT</name>
<feature type="domain" description="RecA family profile 2" evidence="14">
    <location>
        <begin position="200"/>
        <end position="273"/>
    </location>
</feature>
<keyword evidence="9 10" id="KW-0742">SOS response</keyword>
<sequence>MSNADKLKALKLTIDKIDKDFGKGSVMMMNERTDKQLEVVSTGSIGLDIALGVGGLPKGRIIEIYGPESSGKTTLSTHVIAEAQKKGGICAIIDAEHAFDSAYARKLGVDVDSLLISQPDYGEQALEIADRLILSGALDVVVIDSVAALVPKGELEGEMGDSKMGLQARLMSQALRKLTATISKTGTVCIFINQLREKIGVMFGNPETTTGGNALKFYASVRLDIRRSTQIKDGDEAVGNRVKVKVVKNKVAPPFRSTEFDIIFGEGISKVGEIIDMGVELGIVQKSGSWFSYESNKLGQGRDAVKQLMHDNPELAAEIEGKIRAKVAQAAAGIAEVKPAVAESAEA</sequence>
<dbReference type="NCBIfam" id="TIGR02012">
    <property type="entry name" value="tigrfam_recA"/>
    <property type="match status" value="1"/>
</dbReference>
<dbReference type="InterPro" id="IPR023400">
    <property type="entry name" value="RecA_C_sf"/>
</dbReference>
<evidence type="ECO:0000256" key="6">
    <source>
        <dbReference type="ARBA" id="ARBA00023125"/>
    </source>
</evidence>
<dbReference type="PROSITE" id="PS50162">
    <property type="entry name" value="RECA_2"/>
    <property type="match status" value="1"/>
</dbReference>
<dbReference type="GO" id="GO:0003684">
    <property type="term" value="F:damaged DNA binding"/>
    <property type="evidence" value="ECO:0007669"/>
    <property type="project" value="UniProtKB-UniRule"/>
</dbReference>
<evidence type="ECO:0000256" key="1">
    <source>
        <dbReference type="ARBA" id="ARBA00009391"/>
    </source>
</evidence>
<dbReference type="SUPFAM" id="SSF52540">
    <property type="entry name" value="P-loop containing nucleoside triphosphate hydrolases"/>
    <property type="match status" value="1"/>
</dbReference>
<dbReference type="InterPro" id="IPR049261">
    <property type="entry name" value="RecA-like_C"/>
</dbReference>
<dbReference type="SMART" id="SM00382">
    <property type="entry name" value="AAA"/>
    <property type="match status" value="1"/>
</dbReference>
<dbReference type="PANTHER" id="PTHR45900">
    <property type="entry name" value="RECA"/>
    <property type="match status" value="1"/>
</dbReference>
<dbReference type="OrthoDB" id="9776733at2"/>
<keyword evidence="7 10" id="KW-0233">DNA recombination</keyword>
<dbReference type="Gene3D" id="3.40.50.300">
    <property type="entry name" value="P-loop containing nucleotide triphosphate hydrolases"/>
    <property type="match status" value="1"/>
</dbReference>
<evidence type="ECO:0000256" key="11">
    <source>
        <dbReference type="RuleBase" id="RU000526"/>
    </source>
</evidence>
<dbReference type="HAMAP" id="MF_00268">
    <property type="entry name" value="RecA"/>
    <property type="match status" value="1"/>
</dbReference>
<feature type="domain" description="RecA family profile 1" evidence="13">
    <location>
        <begin position="36"/>
        <end position="195"/>
    </location>
</feature>
<dbReference type="FunFam" id="3.40.50.300:FF:000087">
    <property type="entry name" value="Recombinase RecA"/>
    <property type="match status" value="1"/>
</dbReference>
<dbReference type="GO" id="GO:0006310">
    <property type="term" value="P:DNA recombination"/>
    <property type="evidence" value="ECO:0007669"/>
    <property type="project" value="UniProtKB-UniRule"/>
</dbReference>
<dbReference type="InterPro" id="IPR013765">
    <property type="entry name" value="DNA_recomb/repair_RecA"/>
</dbReference>
<dbReference type="GO" id="GO:0005829">
    <property type="term" value="C:cytosol"/>
    <property type="evidence" value="ECO:0007669"/>
    <property type="project" value="TreeGrafter"/>
</dbReference>
<dbReference type="InterPro" id="IPR020584">
    <property type="entry name" value="DNA_recomb/repair_RecA_CS"/>
</dbReference>
<evidence type="ECO:0000259" key="13">
    <source>
        <dbReference type="PROSITE" id="PS50162"/>
    </source>
</evidence>
<organism evidence="15 16">
    <name type="scientific">Filimonas lacunae</name>
    <dbReference type="NCBI Taxonomy" id="477680"/>
    <lineage>
        <taxon>Bacteria</taxon>
        <taxon>Pseudomonadati</taxon>
        <taxon>Bacteroidota</taxon>
        <taxon>Chitinophagia</taxon>
        <taxon>Chitinophagales</taxon>
        <taxon>Chitinophagaceae</taxon>
        <taxon>Filimonas</taxon>
    </lineage>
</organism>
<evidence type="ECO:0000256" key="8">
    <source>
        <dbReference type="ARBA" id="ARBA00023204"/>
    </source>
</evidence>
<accession>A0A173MQ09</accession>
<dbReference type="Pfam" id="PF21096">
    <property type="entry name" value="RecA_C"/>
    <property type="match status" value="1"/>
</dbReference>
<dbReference type="STRING" id="477680.SAMN05421788_1011198"/>
<evidence type="ECO:0000256" key="10">
    <source>
        <dbReference type="HAMAP-Rule" id="MF_00268"/>
    </source>
</evidence>
<comment type="subcellular location">
    <subcellularLocation>
        <location evidence="10">Cytoplasm</location>
    </subcellularLocation>
</comment>
<dbReference type="EMBL" id="FTOR01000001">
    <property type="protein sequence ID" value="SIS78672.1"/>
    <property type="molecule type" value="Genomic_DNA"/>
</dbReference>
<evidence type="ECO:0000256" key="9">
    <source>
        <dbReference type="ARBA" id="ARBA00023236"/>
    </source>
</evidence>
<evidence type="ECO:0000256" key="5">
    <source>
        <dbReference type="ARBA" id="ARBA00022840"/>
    </source>
</evidence>
<keyword evidence="4 10" id="KW-0227">DNA damage</keyword>
<evidence type="ECO:0000256" key="3">
    <source>
        <dbReference type="ARBA" id="ARBA00022741"/>
    </source>
</evidence>
<comment type="similarity">
    <text evidence="1 10 12">Belongs to the RecA family.</text>
</comment>
<dbReference type="AlphaFoldDB" id="A0A173MQ09"/>
<evidence type="ECO:0000256" key="4">
    <source>
        <dbReference type="ARBA" id="ARBA00022763"/>
    </source>
</evidence>
<keyword evidence="3 10" id="KW-0547">Nucleotide-binding</keyword>
<evidence type="ECO:0000256" key="7">
    <source>
        <dbReference type="ARBA" id="ARBA00023172"/>
    </source>
</evidence>
<dbReference type="Pfam" id="PF00154">
    <property type="entry name" value="RecA_N"/>
    <property type="match status" value="1"/>
</dbReference>
<evidence type="ECO:0000313" key="16">
    <source>
        <dbReference type="Proteomes" id="UP000186917"/>
    </source>
</evidence>